<evidence type="ECO:0000313" key="1">
    <source>
        <dbReference type="EMBL" id="CAH1105338.1"/>
    </source>
</evidence>
<organism evidence="1 2">
    <name type="scientific">Psylliodes chrysocephalus</name>
    <dbReference type="NCBI Taxonomy" id="3402493"/>
    <lineage>
        <taxon>Eukaryota</taxon>
        <taxon>Metazoa</taxon>
        <taxon>Ecdysozoa</taxon>
        <taxon>Arthropoda</taxon>
        <taxon>Hexapoda</taxon>
        <taxon>Insecta</taxon>
        <taxon>Pterygota</taxon>
        <taxon>Neoptera</taxon>
        <taxon>Endopterygota</taxon>
        <taxon>Coleoptera</taxon>
        <taxon>Polyphaga</taxon>
        <taxon>Cucujiformia</taxon>
        <taxon>Chrysomeloidea</taxon>
        <taxon>Chrysomelidae</taxon>
        <taxon>Galerucinae</taxon>
        <taxon>Alticini</taxon>
        <taxon>Psylliodes</taxon>
    </lineage>
</organism>
<dbReference type="PANTHER" id="PTHR37162">
    <property type="entry name" value="HAT FAMILY DIMERISATION DOMAINCONTAINING PROTEIN-RELATED"/>
    <property type="match status" value="1"/>
</dbReference>
<keyword evidence="2" id="KW-1185">Reference proteome</keyword>
<dbReference type="AlphaFoldDB" id="A0A9P0CRN9"/>
<name>A0A9P0CRN9_9CUCU</name>
<dbReference type="PANTHER" id="PTHR37162:SF10">
    <property type="entry name" value="DUF4371 DOMAIN-CONTAINING PROTEIN"/>
    <property type="match status" value="1"/>
</dbReference>
<dbReference type="Proteomes" id="UP001153636">
    <property type="component" value="Chromosome 19"/>
</dbReference>
<sequence>MEMMKNVVGNTSDIPSNTLDFVDLQEAVLAVQDTYKLQEVSNGFPDNIANVSHVNTVTHILLLNMAKWNCSFIAELQRDFSFLKKVAGSLNCVKCDKCTAEFSVSHGGRSDVNDHLITAKHRSSEEAAASSSKITQFFKNYDGGDTELVIAAKEAIFAFHTAKHDLNLESLVVKIYKIFLHLYRTVTQLKEFCTLVNVEYKKLLSHGSTRFLSLLSVVEGILQIFDGLKSYFLSQDQCPLAIKKFCDDERGELYL</sequence>
<proteinExistence type="predicted"/>
<gene>
    <name evidence="1" type="ORF">PSYICH_LOCUS6167</name>
</gene>
<reference evidence="1" key="1">
    <citation type="submission" date="2022-01" db="EMBL/GenBank/DDBJ databases">
        <authorList>
            <person name="King R."/>
        </authorList>
    </citation>
    <scope>NUCLEOTIDE SEQUENCE</scope>
</reference>
<evidence type="ECO:0000313" key="2">
    <source>
        <dbReference type="Proteomes" id="UP001153636"/>
    </source>
</evidence>
<dbReference type="OrthoDB" id="6159421at2759"/>
<protein>
    <submittedName>
        <fullName evidence="1">Uncharacterized protein</fullName>
    </submittedName>
</protein>
<dbReference type="EMBL" id="OV651831">
    <property type="protein sequence ID" value="CAH1105338.1"/>
    <property type="molecule type" value="Genomic_DNA"/>
</dbReference>
<accession>A0A9P0CRN9</accession>